<dbReference type="PANTHER" id="PTHR21299">
    <property type="entry name" value="CYTIDYLATE KINASE/PANTOATE-BETA-ALANINE LIGASE"/>
    <property type="match status" value="1"/>
</dbReference>
<evidence type="ECO:0000256" key="2">
    <source>
        <dbReference type="ARBA" id="ARBA00009256"/>
    </source>
</evidence>
<evidence type="ECO:0000256" key="3">
    <source>
        <dbReference type="ARBA" id="ARBA00022598"/>
    </source>
</evidence>
<dbReference type="NCBIfam" id="TIGR00018">
    <property type="entry name" value="panC"/>
    <property type="match status" value="1"/>
</dbReference>
<comment type="similarity">
    <text evidence="2 8">Belongs to the pantothenate synthetase family.</text>
</comment>
<feature type="binding site" evidence="8">
    <location>
        <begin position="30"/>
        <end position="37"/>
    </location>
    <ligand>
        <name>ATP</name>
        <dbReference type="ChEBI" id="CHEBI:30616"/>
    </ligand>
</feature>
<dbReference type="InterPro" id="IPR004821">
    <property type="entry name" value="Cyt_trans-like"/>
</dbReference>
<feature type="binding site" evidence="8">
    <location>
        <begin position="187"/>
        <end position="190"/>
    </location>
    <ligand>
        <name>ATP</name>
        <dbReference type="ChEBI" id="CHEBI:30616"/>
    </ligand>
</feature>
<dbReference type="Gene3D" id="3.40.50.620">
    <property type="entry name" value="HUPs"/>
    <property type="match status" value="1"/>
</dbReference>
<dbReference type="SUPFAM" id="SSF52374">
    <property type="entry name" value="Nucleotidylyl transferase"/>
    <property type="match status" value="1"/>
</dbReference>
<keyword evidence="10" id="KW-1185">Reference proteome</keyword>
<feature type="binding site" evidence="8">
    <location>
        <position position="156"/>
    </location>
    <ligand>
        <name>(R)-pantoate</name>
        <dbReference type="ChEBI" id="CHEBI:15980"/>
    </ligand>
</feature>
<comment type="function">
    <text evidence="8">Catalyzes the condensation of pantoate with beta-alanine in an ATP-dependent reaction via a pantoyl-adenylate intermediate.</text>
</comment>
<reference evidence="9 10" key="1">
    <citation type="submission" date="2023-09" db="EMBL/GenBank/DDBJ databases">
        <authorList>
            <person name="Rey-Velasco X."/>
        </authorList>
    </citation>
    <scope>NUCLEOTIDE SEQUENCE [LARGE SCALE GENOMIC DNA]</scope>
    <source>
        <strain evidence="9 10">F394</strain>
    </source>
</reference>
<evidence type="ECO:0000256" key="5">
    <source>
        <dbReference type="ARBA" id="ARBA00022741"/>
    </source>
</evidence>
<feature type="binding site" evidence="8">
    <location>
        <position position="61"/>
    </location>
    <ligand>
        <name>beta-alanine</name>
        <dbReference type="ChEBI" id="CHEBI:57966"/>
    </ligand>
</feature>
<dbReference type="Gene3D" id="3.30.1300.10">
    <property type="entry name" value="Pantoate-beta-alanine ligase, C-terminal domain"/>
    <property type="match status" value="1"/>
</dbReference>
<comment type="miscellaneous">
    <text evidence="8">The reaction proceeds by a bi uni uni bi ping pong mechanism.</text>
</comment>
<dbReference type="Proteomes" id="UP001267426">
    <property type="component" value="Unassembled WGS sequence"/>
</dbReference>
<comment type="subunit">
    <text evidence="8">Homodimer.</text>
</comment>
<feature type="binding site" evidence="8">
    <location>
        <begin position="150"/>
        <end position="153"/>
    </location>
    <ligand>
        <name>ATP</name>
        <dbReference type="ChEBI" id="CHEBI:30616"/>
    </ligand>
</feature>
<sequence>MDPIRTVAAMQAAADAARAAGRRLALVPTMGALHEGHLALVRDARRRGDHVTVSVFVNPTQFAPGEDFDAYPRTLAADLDALERAGGVDAVFAPTAAEMYPFGLPPTTTVSVGALGRHLCGPHRPGHFEGVATVVAKLLLACRPHLAVFGQKDAQQLAVLRRMTAELGFGVEVVGHPVVREADGLALSSRNRYLGADERAQAIVLHQALVAAEAAVERGERSAAALEALLRREVEAAPLARVQYAEVVDAEALQPVDTLAARGPSGGRYLAALAVFFGDTRLIDNTTLIVRD</sequence>
<evidence type="ECO:0000256" key="4">
    <source>
        <dbReference type="ARBA" id="ARBA00022655"/>
    </source>
</evidence>
<dbReference type="CDD" id="cd00560">
    <property type="entry name" value="PanC"/>
    <property type="match status" value="1"/>
</dbReference>
<evidence type="ECO:0000313" key="10">
    <source>
        <dbReference type="Proteomes" id="UP001267426"/>
    </source>
</evidence>
<keyword evidence="8" id="KW-0963">Cytoplasm</keyword>
<feature type="active site" description="Proton donor" evidence="8">
    <location>
        <position position="37"/>
    </location>
</feature>
<accession>A0ABU3BPV6</accession>
<gene>
    <name evidence="8 9" type="primary">panC</name>
    <name evidence="9" type="ORF">RM540_05685</name>
</gene>
<evidence type="ECO:0000256" key="6">
    <source>
        <dbReference type="ARBA" id="ARBA00022840"/>
    </source>
</evidence>
<dbReference type="InterPro" id="IPR042176">
    <property type="entry name" value="Pantoate_ligase_C"/>
</dbReference>
<keyword evidence="3 8" id="KW-0436">Ligase</keyword>
<keyword evidence="4 8" id="KW-0566">Pantothenate biosynthesis</keyword>
<dbReference type="InterPro" id="IPR014729">
    <property type="entry name" value="Rossmann-like_a/b/a_fold"/>
</dbReference>
<comment type="pathway">
    <text evidence="1 8">Cofactor biosynthesis; (R)-pantothenate biosynthesis; (R)-pantothenate from (R)-pantoate and beta-alanine: step 1/1.</text>
</comment>
<proteinExistence type="inferred from homology"/>
<comment type="caution">
    <text evidence="9">The sequence shown here is derived from an EMBL/GenBank/DDBJ whole genome shotgun (WGS) entry which is preliminary data.</text>
</comment>
<dbReference type="Pfam" id="PF02569">
    <property type="entry name" value="Pantoate_ligase"/>
    <property type="match status" value="1"/>
</dbReference>
<dbReference type="InterPro" id="IPR003721">
    <property type="entry name" value="Pantoate_ligase"/>
</dbReference>
<keyword evidence="5 8" id="KW-0547">Nucleotide-binding</keyword>
<evidence type="ECO:0000256" key="8">
    <source>
        <dbReference type="HAMAP-Rule" id="MF_00158"/>
    </source>
</evidence>
<dbReference type="EMBL" id="JAVRHT010000009">
    <property type="protein sequence ID" value="MDT0631236.1"/>
    <property type="molecule type" value="Genomic_DNA"/>
</dbReference>
<evidence type="ECO:0000313" key="9">
    <source>
        <dbReference type="EMBL" id="MDT0631236.1"/>
    </source>
</evidence>
<comment type="subcellular location">
    <subcellularLocation>
        <location evidence="8">Cytoplasm</location>
    </subcellularLocation>
</comment>
<comment type="catalytic activity">
    <reaction evidence="7 8">
        <text>(R)-pantoate + beta-alanine + ATP = (R)-pantothenate + AMP + diphosphate + H(+)</text>
        <dbReference type="Rhea" id="RHEA:10912"/>
        <dbReference type="ChEBI" id="CHEBI:15378"/>
        <dbReference type="ChEBI" id="CHEBI:15980"/>
        <dbReference type="ChEBI" id="CHEBI:29032"/>
        <dbReference type="ChEBI" id="CHEBI:30616"/>
        <dbReference type="ChEBI" id="CHEBI:33019"/>
        <dbReference type="ChEBI" id="CHEBI:57966"/>
        <dbReference type="ChEBI" id="CHEBI:456215"/>
        <dbReference type="EC" id="6.3.2.1"/>
    </reaction>
</comment>
<dbReference type="HAMAP" id="MF_00158">
    <property type="entry name" value="PanC"/>
    <property type="match status" value="1"/>
</dbReference>
<dbReference type="RefSeq" id="WP_311662579.1">
    <property type="nucleotide sequence ID" value="NZ_JAVRHT010000009.1"/>
</dbReference>
<dbReference type="PANTHER" id="PTHR21299:SF1">
    <property type="entry name" value="PANTOATE--BETA-ALANINE LIGASE"/>
    <property type="match status" value="1"/>
</dbReference>
<name>A0ABU3BPV6_9BACT</name>
<evidence type="ECO:0000256" key="1">
    <source>
        <dbReference type="ARBA" id="ARBA00004990"/>
    </source>
</evidence>
<keyword evidence="6 8" id="KW-0067">ATP-binding</keyword>
<protein>
    <recommendedName>
        <fullName evidence="8">Pantothenate synthetase</fullName>
        <shortName evidence="8">PS</shortName>
        <ecNumber evidence="8">6.3.2.1</ecNumber>
    </recommendedName>
    <alternativeName>
        <fullName evidence="8">Pantoate--beta-alanine ligase</fullName>
    </alternativeName>
    <alternativeName>
        <fullName evidence="8">Pantoate-activating enzyme</fullName>
    </alternativeName>
</protein>
<evidence type="ECO:0000256" key="7">
    <source>
        <dbReference type="ARBA" id="ARBA00048258"/>
    </source>
</evidence>
<dbReference type="NCBIfam" id="TIGR00125">
    <property type="entry name" value="cyt_tran_rel"/>
    <property type="match status" value="1"/>
</dbReference>
<feature type="binding site" evidence="8">
    <location>
        <position position="61"/>
    </location>
    <ligand>
        <name>(R)-pantoate</name>
        <dbReference type="ChEBI" id="CHEBI:15980"/>
    </ligand>
</feature>
<organism evidence="9 10">
    <name type="scientific">Rubrivirga litoralis</name>
    <dbReference type="NCBI Taxonomy" id="3075598"/>
    <lineage>
        <taxon>Bacteria</taxon>
        <taxon>Pseudomonadati</taxon>
        <taxon>Rhodothermota</taxon>
        <taxon>Rhodothermia</taxon>
        <taxon>Rhodothermales</taxon>
        <taxon>Rubricoccaceae</taxon>
        <taxon>Rubrivirga</taxon>
    </lineage>
</organism>
<dbReference type="EC" id="6.3.2.1" evidence="8"/>
<dbReference type="GO" id="GO:0016874">
    <property type="term" value="F:ligase activity"/>
    <property type="evidence" value="ECO:0007669"/>
    <property type="project" value="UniProtKB-KW"/>
</dbReference>
<feature type="binding site" evidence="8">
    <location>
        <position position="179"/>
    </location>
    <ligand>
        <name>ATP</name>
        <dbReference type="ChEBI" id="CHEBI:30616"/>
    </ligand>
</feature>